<dbReference type="GO" id="GO:0000155">
    <property type="term" value="F:phosphorelay sensor kinase activity"/>
    <property type="evidence" value="ECO:0007669"/>
    <property type="project" value="InterPro"/>
</dbReference>
<evidence type="ECO:0000256" key="5">
    <source>
        <dbReference type="ARBA" id="ARBA00022741"/>
    </source>
</evidence>
<dbReference type="Proteomes" id="UP000448575">
    <property type="component" value="Unassembled WGS sequence"/>
</dbReference>
<evidence type="ECO:0000256" key="9">
    <source>
        <dbReference type="SAM" id="Coils"/>
    </source>
</evidence>
<keyword evidence="13" id="KW-1185">Reference proteome</keyword>
<feature type="domain" description="Histidine kinase" evidence="11">
    <location>
        <begin position="234"/>
        <end position="449"/>
    </location>
</feature>
<keyword evidence="3" id="KW-0597">Phosphoprotein</keyword>
<dbReference type="CDD" id="cd00082">
    <property type="entry name" value="HisKA"/>
    <property type="match status" value="1"/>
</dbReference>
<name>A0A6N9HKU7_9BURK</name>
<dbReference type="EC" id="2.7.13.3" evidence="2"/>
<dbReference type="InterPro" id="IPR003661">
    <property type="entry name" value="HisK_dim/P_dom"/>
</dbReference>
<sequence length="453" mass="49404">MTGAAPAVSPHLYTAYESDLRAYRLRFSRGGAWTGIALVLLGVGLDYSLYPAHLGEFALARVLVSLGILAIIGIMRQPWGQRHVEALSFTWLMLPQAMIAWMIAVTEGAQSIYYAGLNLAVFASAIAFAFRMWQNLALGLLTYLLYAAACYSHAGQAAMDSAFAVNSLLLAFSATASAVCTYYNEQARFNLFQLKAELADKNRQLEANNRSLAEIKGQMLQQEKMAALGTLAAGLLHEVNNPVNFCMMAIDVAMEEPAAKGSEVLKECLVDAKQGMQRVQYIVSDLKTFAYRKSGSEHESAQFLFERALESSVRLVGHEIKGVKVQRHLQPDTLVRGDEAAIIGVLINLLSNAALAMRKGATTAPTIDIYAEARGERLKITVRDNGPGIARENIGRVFEPFFTTREVGQGLGLGLSICYSVIQRHGGLLAVESVPGEWTQFTFDLPRVTGGEK</sequence>
<dbReference type="Pfam" id="PF02518">
    <property type="entry name" value="HATPase_c"/>
    <property type="match status" value="1"/>
</dbReference>
<feature type="transmembrane region" description="Helical" evidence="10">
    <location>
        <begin position="86"/>
        <end position="105"/>
    </location>
</feature>
<evidence type="ECO:0000256" key="2">
    <source>
        <dbReference type="ARBA" id="ARBA00012438"/>
    </source>
</evidence>
<organism evidence="12 13">
    <name type="scientific">Pseudoduganella guangdongensis</name>
    <dbReference type="NCBI Taxonomy" id="2692179"/>
    <lineage>
        <taxon>Bacteria</taxon>
        <taxon>Pseudomonadati</taxon>
        <taxon>Pseudomonadota</taxon>
        <taxon>Betaproteobacteria</taxon>
        <taxon>Burkholderiales</taxon>
        <taxon>Oxalobacteraceae</taxon>
        <taxon>Telluria group</taxon>
        <taxon>Pseudoduganella</taxon>
    </lineage>
</organism>
<feature type="transmembrane region" description="Helical" evidence="10">
    <location>
        <begin position="137"/>
        <end position="155"/>
    </location>
</feature>
<feature type="transmembrane region" description="Helical" evidence="10">
    <location>
        <begin position="56"/>
        <end position="74"/>
    </location>
</feature>
<protein>
    <recommendedName>
        <fullName evidence="2">histidine kinase</fullName>
        <ecNumber evidence="2">2.7.13.3</ecNumber>
    </recommendedName>
</protein>
<comment type="caution">
    <text evidence="12">The sequence shown here is derived from an EMBL/GenBank/DDBJ whole genome shotgun (WGS) entry which is preliminary data.</text>
</comment>
<comment type="catalytic activity">
    <reaction evidence="1">
        <text>ATP + protein L-histidine = ADP + protein N-phospho-L-histidine.</text>
        <dbReference type="EC" id="2.7.13.3"/>
    </reaction>
</comment>
<evidence type="ECO:0000256" key="6">
    <source>
        <dbReference type="ARBA" id="ARBA00022777"/>
    </source>
</evidence>
<evidence type="ECO:0000313" key="13">
    <source>
        <dbReference type="Proteomes" id="UP000448575"/>
    </source>
</evidence>
<dbReference type="InterPro" id="IPR036890">
    <property type="entry name" value="HATPase_C_sf"/>
</dbReference>
<dbReference type="InterPro" id="IPR036097">
    <property type="entry name" value="HisK_dim/P_sf"/>
</dbReference>
<evidence type="ECO:0000256" key="7">
    <source>
        <dbReference type="ARBA" id="ARBA00022840"/>
    </source>
</evidence>
<dbReference type="SMART" id="SM00387">
    <property type="entry name" value="HATPase_c"/>
    <property type="match status" value="1"/>
</dbReference>
<evidence type="ECO:0000256" key="3">
    <source>
        <dbReference type="ARBA" id="ARBA00022553"/>
    </source>
</evidence>
<evidence type="ECO:0000256" key="4">
    <source>
        <dbReference type="ARBA" id="ARBA00022679"/>
    </source>
</evidence>
<gene>
    <name evidence="12" type="ORF">GTP41_17375</name>
</gene>
<evidence type="ECO:0000256" key="8">
    <source>
        <dbReference type="ARBA" id="ARBA00023012"/>
    </source>
</evidence>
<dbReference type="InterPro" id="IPR004358">
    <property type="entry name" value="Sig_transdc_His_kin-like_C"/>
</dbReference>
<evidence type="ECO:0000256" key="10">
    <source>
        <dbReference type="SAM" id="Phobius"/>
    </source>
</evidence>
<dbReference type="GO" id="GO:0005524">
    <property type="term" value="F:ATP binding"/>
    <property type="evidence" value="ECO:0007669"/>
    <property type="project" value="UniProtKB-KW"/>
</dbReference>
<dbReference type="SUPFAM" id="SSF47384">
    <property type="entry name" value="Homodimeric domain of signal transducing histidine kinase"/>
    <property type="match status" value="1"/>
</dbReference>
<proteinExistence type="predicted"/>
<dbReference type="PROSITE" id="PS50109">
    <property type="entry name" value="HIS_KIN"/>
    <property type="match status" value="1"/>
</dbReference>
<dbReference type="InterPro" id="IPR005467">
    <property type="entry name" value="His_kinase_dom"/>
</dbReference>
<keyword evidence="9" id="KW-0175">Coiled coil</keyword>
<keyword evidence="5" id="KW-0547">Nucleotide-binding</keyword>
<keyword evidence="4" id="KW-0808">Transferase</keyword>
<dbReference type="InterPro" id="IPR003594">
    <property type="entry name" value="HATPase_dom"/>
</dbReference>
<accession>A0A6N9HKU7</accession>
<keyword evidence="8" id="KW-0902">Two-component regulatory system</keyword>
<dbReference type="RefSeq" id="WP_161026836.1">
    <property type="nucleotide sequence ID" value="NZ_WWCJ01000012.1"/>
</dbReference>
<dbReference type="Gene3D" id="1.10.287.130">
    <property type="match status" value="1"/>
</dbReference>
<keyword evidence="10" id="KW-1133">Transmembrane helix</keyword>
<feature type="coiled-coil region" evidence="9">
    <location>
        <begin position="184"/>
        <end position="218"/>
    </location>
</feature>
<dbReference type="PANTHER" id="PTHR43065">
    <property type="entry name" value="SENSOR HISTIDINE KINASE"/>
    <property type="match status" value="1"/>
</dbReference>
<dbReference type="AlphaFoldDB" id="A0A6N9HKU7"/>
<keyword evidence="10" id="KW-0812">Transmembrane</keyword>
<dbReference type="PANTHER" id="PTHR43065:SF10">
    <property type="entry name" value="PEROXIDE STRESS-ACTIVATED HISTIDINE KINASE MAK3"/>
    <property type="match status" value="1"/>
</dbReference>
<feature type="transmembrane region" description="Helical" evidence="10">
    <location>
        <begin position="111"/>
        <end position="130"/>
    </location>
</feature>
<evidence type="ECO:0000259" key="11">
    <source>
        <dbReference type="PROSITE" id="PS50109"/>
    </source>
</evidence>
<reference evidence="12 13" key="1">
    <citation type="submission" date="2019-12" db="EMBL/GenBank/DDBJ databases">
        <title>Novel species isolated from a subtropical stream in China.</title>
        <authorList>
            <person name="Lu H."/>
        </authorList>
    </citation>
    <scope>NUCLEOTIDE SEQUENCE [LARGE SCALE GENOMIC DNA]</scope>
    <source>
        <strain evidence="12 13">DS3</strain>
    </source>
</reference>
<dbReference type="EMBL" id="WWCJ01000012">
    <property type="protein sequence ID" value="MYN03867.1"/>
    <property type="molecule type" value="Genomic_DNA"/>
</dbReference>
<keyword evidence="6 12" id="KW-0418">Kinase</keyword>
<evidence type="ECO:0000313" key="12">
    <source>
        <dbReference type="EMBL" id="MYN03867.1"/>
    </source>
</evidence>
<evidence type="ECO:0000256" key="1">
    <source>
        <dbReference type="ARBA" id="ARBA00000085"/>
    </source>
</evidence>
<feature type="transmembrane region" description="Helical" evidence="10">
    <location>
        <begin position="30"/>
        <end position="50"/>
    </location>
</feature>
<dbReference type="Pfam" id="PF00512">
    <property type="entry name" value="HisKA"/>
    <property type="match status" value="1"/>
</dbReference>
<dbReference type="Gene3D" id="3.30.565.10">
    <property type="entry name" value="Histidine kinase-like ATPase, C-terminal domain"/>
    <property type="match status" value="1"/>
</dbReference>
<keyword evidence="10" id="KW-0472">Membrane</keyword>
<dbReference type="SMART" id="SM00388">
    <property type="entry name" value="HisKA"/>
    <property type="match status" value="1"/>
</dbReference>
<dbReference type="PRINTS" id="PR00344">
    <property type="entry name" value="BCTRLSENSOR"/>
</dbReference>
<keyword evidence="7" id="KW-0067">ATP-binding</keyword>
<dbReference type="SUPFAM" id="SSF55874">
    <property type="entry name" value="ATPase domain of HSP90 chaperone/DNA topoisomerase II/histidine kinase"/>
    <property type="match status" value="1"/>
</dbReference>